<feature type="region of interest" description="Disordered" evidence="1">
    <location>
        <begin position="1"/>
        <end position="25"/>
    </location>
</feature>
<feature type="domain" description="DUF6598" evidence="2">
    <location>
        <begin position="161"/>
        <end position="405"/>
    </location>
</feature>
<evidence type="ECO:0000313" key="4">
    <source>
        <dbReference type="Proteomes" id="UP001054889"/>
    </source>
</evidence>
<dbReference type="Proteomes" id="UP001054889">
    <property type="component" value="Unassembled WGS sequence"/>
</dbReference>
<evidence type="ECO:0000313" key="3">
    <source>
        <dbReference type="EMBL" id="GJN26270.1"/>
    </source>
</evidence>
<accession>A0AAV5EUE6</accession>
<feature type="region of interest" description="Disordered" evidence="1">
    <location>
        <begin position="63"/>
        <end position="91"/>
    </location>
</feature>
<feature type="compositionally biased region" description="Basic and acidic residues" evidence="1">
    <location>
        <begin position="64"/>
        <end position="91"/>
    </location>
</feature>
<name>A0AAV5EUE6_ELECO</name>
<reference evidence="3" key="2">
    <citation type="submission" date="2021-12" db="EMBL/GenBank/DDBJ databases">
        <title>Resequencing data analysis of finger millet.</title>
        <authorList>
            <person name="Hatakeyama M."/>
            <person name="Aluri S."/>
            <person name="Balachadran M.T."/>
            <person name="Sivarajan S.R."/>
            <person name="Poveda L."/>
            <person name="Shimizu-Inatsugi R."/>
            <person name="Schlapbach R."/>
            <person name="Sreeman S.M."/>
            <person name="Shimizu K.K."/>
        </authorList>
    </citation>
    <scope>NUCLEOTIDE SEQUENCE</scope>
</reference>
<comment type="caution">
    <text evidence="3">The sequence shown here is derived from an EMBL/GenBank/DDBJ whole genome shotgun (WGS) entry which is preliminary data.</text>
</comment>
<dbReference type="AlphaFoldDB" id="A0AAV5EUE6"/>
<evidence type="ECO:0000259" key="2">
    <source>
        <dbReference type="Pfam" id="PF20241"/>
    </source>
</evidence>
<protein>
    <recommendedName>
        <fullName evidence="2">DUF6598 domain-containing protein</fullName>
    </recommendedName>
</protein>
<evidence type="ECO:0000256" key="1">
    <source>
        <dbReference type="SAM" id="MobiDB-lite"/>
    </source>
</evidence>
<keyword evidence="4" id="KW-1185">Reference proteome</keyword>
<proteinExistence type="predicted"/>
<organism evidence="3 4">
    <name type="scientific">Eleusine coracana subsp. coracana</name>
    <dbReference type="NCBI Taxonomy" id="191504"/>
    <lineage>
        <taxon>Eukaryota</taxon>
        <taxon>Viridiplantae</taxon>
        <taxon>Streptophyta</taxon>
        <taxon>Embryophyta</taxon>
        <taxon>Tracheophyta</taxon>
        <taxon>Spermatophyta</taxon>
        <taxon>Magnoliopsida</taxon>
        <taxon>Liliopsida</taxon>
        <taxon>Poales</taxon>
        <taxon>Poaceae</taxon>
        <taxon>PACMAD clade</taxon>
        <taxon>Chloridoideae</taxon>
        <taxon>Cynodonteae</taxon>
        <taxon>Eleusininae</taxon>
        <taxon>Eleusine</taxon>
    </lineage>
</organism>
<dbReference type="InterPro" id="IPR046533">
    <property type="entry name" value="DUF6598"/>
</dbReference>
<dbReference type="PANTHER" id="PTHR33065">
    <property type="entry name" value="OS07G0486400 PROTEIN"/>
    <property type="match status" value="1"/>
</dbReference>
<dbReference type="Pfam" id="PF20241">
    <property type="entry name" value="DUF6598"/>
    <property type="match status" value="1"/>
</dbReference>
<gene>
    <name evidence="3" type="primary">gb14191</name>
    <name evidence="3" type="ORF">PR202_gb14191</name>
</gene>
<dbReference type="PANTHER" id="PTHR33065:SF64">
    <property type="entry name" value="OS05G0109100 PROTEIN"/>
    <property type="match status" value="1"/>
</dbReference>
<reference evidence="3" key="1">
    <citation type="journal article" date="2018" name="DNA Res.">
        <title>Multiple hybrid de novo genome assembly of finger millet, an orphan allotetraploid crop.</title>
        <authorList>
            <person name="Hatakeyama M."/>
            <person name="Aluri S."/>
            <person name="Balachadran M.T."/>
            <person name="Sivarajan S.R."/>
            <person name="Patrignani A."/>
            <person name="Gruter S."/>
            <person name="Poveda L."/>
            <person name="Shimizu-Inatsugi R."/>
            <person name="Baeten J."/>
            <person name="Francoijs K.J."/>
            <person name="Nataraja K.N."/>
            <person name="Reddy Y.A.N."/>
            <person name="Phadnis S."/>
            <person name="Ravikumar R.L."/>
            <person name="Schlapbach R."/>
            <person name="Sreeman S.M."/>
            <person name="Shimizu K.K."/>
        </authorList>
    </citation>
    <scope>NUCLEOTIDE SEQUENCE</scope>
</reference>
<sequence>MPFSYGSAAARDPRRRSPSLDGHSGLEDLFQKHIELEEDVDDETWDVKPLFFDEEVEADYAAMRAERMEREAEKKKREEEERKREAEDTKREEAKIAWRREKHKSVINSIREFDRKSKTIVWTRFPFEDFSKFDLDEESAIPPMRHTAVKYEKGCIMYWSANILSIKIVSSDVGFPINVYGTVIARDSLDSKCIYLFRCNRRDSQFIKTEGESLILVGPSRGFILQDFIFLEVNLKIKIDQGKEKTLSKGLLQIDGRVVTRQDIEVRTLSHASWYSKLEVHYIAVKKAVEATIEFRVLQGDFCGKIKAHTTSIPLKNKMLLYHSNRGGVVTSDGGGTIQLWRPVVTVSLHDMLLFTIVTLTQADNDGTAETPIIKNKRIIEFTPKLYDADQDEIYCGSVKFHVKVTWSLVDRSNLVM</sequence>
<dbReference type="EMBL" id="BQKI01000079">
    <property type="protein sequence ID" value="GJN26270.1"/>
    <property type="molecule type" value="Genomic_DNA"/>
</dbReference>